<dbReference type="InterPro" id="IPR000412">
    <property type="entry name" value="ABC_2_transport"/>
</dbReference>
<feature type="transmembrane region" description="Helical" evidence="5">
    <location>
        <begin position="53"/>
        <end position="72"/>
    </location>
</feature>
<evidence type="ECO:0000313" key="8">
    <source>
        <dbReference type="Proteomes" id="UP000002012"/>
    </source>
</evidence>
<dbReference type="KEGG" id="dap:Dacet_0166"/>
<dbReference type="Pfam" id="PF01061">
    <property type="entry name" value="ABC2_membrane"/>
    <property type="match status" value="1"/>
</dbReference>
<comment type="subcellular location">
    <subcellularLocation>
        <location evidence="5">Cell membrane</location>
        <topology evidence="5">Multi-pass membrane protein</topology>
    </subcellularLocation>
    <subcellularLocation>
        <location evidence="1">Membrane</location>
        <topology evidence="1">Multi-pass membrane protein</topology>
    </subcellularLocation>
</comment>
<dbReference type="PANTHER" id="PTHR43332">
    <property type="entry name" value="INNER MEMBRANE TRANSPORT PERMEASE YADH-RELATED"/>
    <property type="match status" value="1"/>
</dbReference>
<evidence type="ECO:0000256" key="4">
    <source>
        <dbReference type="ARBA" id="ARBA00023136"/>
    </source>
</evidence>
<reference evidence="7 8" key="1">
    <citation type="journal article" date="2010" name="Stand. Genomic Sci.">
        <title>Complete genome sequence of Denitrovibrio acetiphilus type strain (N2460).</title>
        <authorList>
            <person name="Kiss H."/>
            <person name="Lang E."/>
            <person name="Lapidus A."/>
            <person name="Copeland A."/>
            <person name="Nolan M."/>
            <person name="Glavina Del Rio T."/>
            <person name="Chen F."/>
            <person name="Lucas S."/>
            <person name="Tice H."/>
            <person name="Cheng J.F."/>
            <person name="Han C."/>
            <person name="Goodwin L."/>
            <person name="Pitluck S."/>
            <person name="Liolios K."/>
            <person name="Pati A."/>
            <person name="Ivanova N."/>
            <person name="Mavromatis K."/>
            <person name="Chen A."/>
            <person name="Palaniappan K."/>
            <person name="Land M."/>
            <person name="Hauser L."/>
            <person name="Chang Y.J."/>
            <person name="Jeffries C.D."/>
            <person name="Detter J.C."/>
            <person name="Brettin T."/>
            <person name="Spring S."/>
            <person name="Rohde M."/>
            <person name="Goker M."/>
            <person name="Woyke T."/>
            <person name="Bristow J."/>
            <person name="Eisen J.A."/>
            <person name="Markowitz V."/>
            <person name="Hugenholtz P."/>
            <person name="Kyrpides N.C."/>
            <person name="Klenk H.P."/>
        </authorList>
    </citation>
    <scope>NUCLEOTIDE SEQUENCE [LARGE SCALE GENOMIC DNA]</scope>
    <source>
        <strain evidence="8">DSM 12809 / NBRC 114555 / N2460</strain>
    </source>
</reference>
<keyword evidence="4 5" id="KW-0472">Membrane</keyword>
<feature type="transmembrane region" description="Helical" evidence="5">
    <location>
        <begin position="106"/>
        <end position="129"/>
    </location>
</feature>
<feature type="transmembrane region" description="Helical" evidence="5">
    <location>
        <begin position="135"/>
        <end position="159"/>
    </location>
</feature>
<dbReference type="InterPro" id="IPR013525">
    <property type="entry name" value="ABC2_TM"/>
</dbReference>
<feature type="transmembrane region" description="Helical" evidence="5">
    <location>
        <begin position="223"/>
        <end position="242"/>
    </location>
</feature>
<dbReference type="PIRSF" id="PIRSF006648">
    <property type="entry name" value="DrrB"/>
    <property type="match status" value="1"/>
</dbReference>
<dbReference type="PaxDb" id="522772-Dacet_0166"/>
<name>D4H1Z4_DENA2</name>
<sequence precursor="true">MKLNGVKGIYYREFLVLYSRRWKVLMSSSISPLLFLLAFGYGVGRSSSVDGVGYLAFLIPGLIAMSSMNQSYGISTEINISRFYFKVFDEYLLAPIRRWEIVAGEMFYGVTRGFIPVFIVGVYAVFIGVKLTVTPLFFVSMLLHLFIFSLLGLIVALMVKNHGDQFAVNTFVITPMIFLSGTFYPVEKMPVIVQWIAKIFPLAYSTKLIRYSLIGGQLNVGRYLLILLLIFAVLFAFAYRVVSRVEA</sequence>
<dbReference type="InParanoid" id="D4H1Z4"/>
<evidence type="ECO:0000256" key="3">
    <source>
        <dbReference type="ARBA" id="ARBA00022989"/>
    </source>
</evidence>
<dbReference type="HOGENOM" id="CLU_039483_3_2_0"/>
<dbReference type="InterPro" id="IPR047817">
    <property type="entry name" value="ABC2_TM_bact-type"/>
</dbReference>
<dbReference type="FunCoup" id="D4H1Z4">
    <property type="interactions" value="257"/>
</dbReference>
<keyword evidence="5" id="KW-1003">Cell membrane</keyword>
<protein>
    <recommendedName>
        <fullName evidence="5">Transport permease protein</fullName>
    </recommendedName>
</protein>
<dbReference type="EMBL" id="CP001968">
    <property type="protein sequence ID" value="ADD66971.1"/>
    <property type="molecule type" value="Genomic_DNA"/>
</dbReference>
<feature type="transmembrane region" description="Helical" evidence="5">
    <location>
        <begin position="192"/>
        <end position="211"/>
    </location>
</feature>
<dbReference type="PANTHER" id="PTHR43332:SF2">
    <property type="entry name" value="INNER MEMBRANE TRANSPORT PERMEASE YADH"/>
    <property type="match status" value="1"/>
</dbReference>
<dbReference type="RefSeq" id="WP_013009519.1">
    <property type="nucleotide sequence ID" value="NC_013943.1"/>
</dbReference>
<dbReference type="OrthoDB" id="9778589at2"/>
<organism evidence="7 8">
    <name type="scientific">Denitrovibrio acetiphilus (strain DSM 12809 / NBRC 114555 / N2460)</name>
    <dbReference type="NCBI Taxonomy" id="522772"/>
    <lineage>
        <taxon>Bacteria</taxon>
        <taxon>Pseudomonadati</taxon>
        <taxon>Deferribacterota</taxon>
        <taxon>Deferribacteres</taxon>
        <taxon>Deferribacterales</taxon>
        <taxon>Geovibrionaceae</taxon>
        <taxon>Denitrovibrio</taxon>
    </lineage>
</organism>
<comment type="similarity">
    <text evidence="5">Belongs to the ABC-2 integral membrane protein family.</text>
</comment>
<gene>
    <name evidence="7" type="ordered locus">Dacet_0166</name>
</gene>
<keyword evidence="3 5" id="KW-1133">Transmembrane helix</keyword>
<evidence type="ECO:0000256" key="5">
    <source>
        <dbReference type="RuleBase" id="RU361157"/>
    </source>
</evidence>
<dbReference type="InterPro" id="IPR052522">
    <property type="entry name" value="ABC-2_transport_permease"/>
</dbReference>
<evidence type="ECO:0000259" key="6">
    <source>
        <dbReference type="PROSITE" id="PS51012"/>
    </source>
</evidence>
<dbReference type="STRING" id="522772.Dacet_0166"/>
<feature type="transmembrane region" description="Helical" evidence="5">
    <location>
        <begin position="166"/>
        <end position="186"/>
    </location>
</feature>
<evidence type="ECO:0000256" key="2">
    <source>
        <dbReference type="ARBA" id="ARBA00022692"/>
    </source>
</evidence>
<evidence type="ECO:0000313" key="7">
    <source>
        <dbReference type="EMBL" id="ADD66971.1"/>
    </source>
</evidence>
<dbReference type="Proteomes" id="UP000002012">
    <property type="component" value="Chromosome"/>
</dbReference>
<keyword evidence="8" id="KW-1185">Reference proteome</keyword>
<dbReference type="GO" id="GO:0043190">
    <property type="term" value="C:ATP-binding cassette (ABC) transporter complex"/>
    <property type="evidence" value="ECO:0007669"/>
    <property type="project" value="InterPro"/>
</dbReference>
<dbReference type="AlphaFoldDB" id="D4H1Z4"/>
<accession>D4H1Z4</accession>
<proteinExistence type="inferred from homology"/>
<dbReference type="eggNOG" id="COG0842">
    <property type="taxonomic scope" value="Bacteria"/>
</dbReference>
<keyword evidence="5" id="KW-0813">Transport</keyword>
<dbReference type="GO" id="GO:0140359">
    <property type="term" value="F:ABC-type transporter activity"/>
    <property type="evidence" value="ECO:0007669"/>
    <property type="project" value="InterPro"/>
</dbReference>
<feature type="transmembrane region" description="Helical" evidence="5">
    <location>
        <begin position="21"/>
        <end position="41"/>
    </location>
</feature>
<dbReference type="PRINTS" id="PR00164">
    <property type="entry name" value="ABC2TRNSPORT"/>
</dbReference>
<keyword evidence="2 5" id="KW-0812">Transmembrane</keyword>
<evidence type="ECO:0000256" key="1">
    <source>
        <dbReference type="ARBA" id="ARBA00004141"/>
    </source>
</evidence>
<dbReference type="PROSITE" id="PS51012">
    <property type="entry name" value="ABC_TM2"/>
    <property type="match status" value="1"/>
</dbReference>
<feature type="domain" description="ABC transmembrane type-2" evidence="6">
    <location>
        <begin position="23"/>
        <end position="245"/>
    </location>
</feature>